<keyword evidence="4 6" id="KW-0472">Membrane</keyword>
<dbReference type="InterPro" id="IPR003807">
    <property type="entry name" value="DUF202"/>
</dbReference>
<evidence type="ECO:0000256" key="5">
    <source>
        <dbReference type="SAM" id="MobiDB-lite"/>
    </source>
</evidence>
<dbReference type="Proteomes" id="UP001499993">
    <property type="component" value="Unassembled WGS sequence"/>
</dbReference>
<proteinExistence type="predicted"/>
<evidence type="ECO:0000256" key="3">
    <source>
        <dbReference type="ARBA" id="ARBA00022989"/>
    </source>
</evidence>
<evidence type="ECO:0000256" key="6">
    <source>
        <dbReference type="SAM" id="Phobius"/>
    </source>
</evidence>
<keyword evidence="2 6" id="KW-0812">Transmembrane</keyword>
<evidence type="ECO:0000256" key="4">
    <source>
        <dbReference type="ARBA" id="ARBA00023136"/>
    </source>
</evidence>
<evidence type="ECO:0000259" key="7">
    <source>
        <dbReference type="Pfam" id="PF02656"/>
    </source>
</evidence>
<feature type="domain" description="DUF202" evidence="7">
    <location>
        <begin position="29"/>
        <end position="93"/>
    </location>
</feature>
<comment type="caution">
    <text evidence="8">The sequence shown here is derived from an EMBL/GenBank/DDBJ whole genome shotgun (WGS) entry which is preliminary data.</text>
</comment>
<comment type="subcellular location">
    <subcellularLocation>
        <location evidence="1">Endomembrane system</location>
        <topology evidence="1">Multi-pass membrane protein</topology>
    </subcellularLocation>
</comment>
<feature type="transmembrane region" description="Helical" evidence="6">
    <location>
        <begin position="36"/>
        <end position="53"/>
    </location>
</feature>
<gene>
    <name evidence="8" type="ORF">GCM10023224_42420</name>
</gene>
<evidence type="ECO:0000256" key="2">
    <source>
        <dbReference type="ARBA" id="ARBA00022692"/>
    </source>
</evidence>
<evidence type="ECO:0000256" key="1">
    <source>
        <dbReference type="ARBA" id="ARBA00004127"/>
    </source>
</evidence>
<evidence type="ECO:0000313" key="8">
    <source>
        <dbReference type="EMBL" id="GAA4953118.1"/>
    </source>
</evidence>
<keyword evidence="3 6" id="KW-1133">Transmembrane helix</keyword>
<organism evidence="8 9">
    <name type="scientific">Streptomonospora halophila</name>
    <dbReference type="NCBI Taxonomy" id="427369"/>
    <lineage>
        <taxon>Bacteria</taxon>
        <taxon>Bacillati</taxon>
        <taxon>Actinomycetota</taxon>
        <taxon>Actinomycetes</taxon>
        <taxon>Streptosporangiales</taxon>
        <taxon>Nocardiopsidaceae</taxon>
        <taxon>Streptomonospora</taxon>
    </lineage>
</organism>
<feature type="transmembrane region" description="Helical" evidence="6">
    <location>
        <begin position="73"/>
        <end position="90"/>
    </location>
</feature>
<accession>A0ABP9GXR0</accession>
<reference evidence="9" key="1">
    <citation type="journal article" date="2019" name="Int. J. Syst. Evol. Microbiol.">
        <title>The Global Catalogue of Microorganisms (GCM) 10K type strain sequencing project: providing services to taxonomists for standard genome sequencing and annotation.</title>
        <authorList>
            <consortium name="The Broad Institute Genomics Platform"/>
            <consortium name="The Broad Institute Genome Sequencing Center for Infectious Disease"/>
            <person name="Wu L."/>
            <person name="Ma J."/>
        </authorList>
    </citation>
    <scope>NUCLEOTIDE SEQUENCE [LARGE SCALE GENOMIC DNA]</scope>
    <source>
        <strain evidence="9">JCM 18123</strain>
    </source>
</reference>
<sequence>MSAPSEGGSGTGPRPPRPPRPEREPRSAGLQAERTLLAWQRTVIVVIVVAMLYLRDPLEPGGAQHGGDPLYRLFPVLGVLAALGVLIVHLRRRWRATEHGLHDDRTGRPPAPVARPWALVLVSASSCLLAIAVAVGGLVA</sequence>
<evidence type="ECO:0000313" key="9">
    <source>
        <dbReference type="Proteomes" id="UP001499993"/>
    </source>
</evidence>
<dbReference type="Pfam" id="PF02656">
    <property type="entry name" value="DUF202"/>
    <property type="match status" value="1"/>
</dbReference>
<feature type="region of interest" description="Disordered" evidence="5">
    <location>
        <begin position="1"/>
        <end position="29"/>
    </location>
</feature>
<keyword evidence="9" id="KW-1185">Reference proteome</keyword>
<dbReference type="RefSeq" id="WP_344147578.1">
    <property type="nucleotide sequence ID" value="NZ_BAABIK010000029.1"/>
</dbReference>
<name>A0ABP9GXR0_9ACTN</name>
<dbReference type="EMBL" id="BAABIK010000029">
    <property type="protein sequence ID" value="GAA4953118.1"/>
    <property type="molecule type" value="Genomic_DNA"/>
</dbReference>
<feature type="transmembrane region" description="Helical" evidence="6">
    <location>
        <begin position="117"/>
        <end position="139"/>
    </location>
</feature>
<protein>
    <recommendedName>
        <fullName evidence="7">DUF202 domain-containing protein</fullName>
    </recommendedName>
</protein>